<evidence type="ECO:0000313" key="3">
    <source>
        <dbReference type="Proteomes" id="UP000078200"/>
    </source>
</evidence>
<feature type="region of interest" description="Disordered" evidence="1">
    <location>
        <begin position="122"/>
        <end position="141"/>
    </location>
</feature>
<proteinExistence type="predicted"/>
<dbReference type="EnsemblMetazoa" id="GAUT033763-RA">
    <property type="protein sequence ID" value="GAUT033763-PA"/>
    <property type="gene ID" value="GAUT033763"/>
</dbReference>
<keyword evidence="3" id="KW-1185">Reference proteome</keyword>
<sequence length="141" mass="15999">MEYMKLLNNSFTNLEVFNFAKYHSLRVSRMMRNMASNVRTSGRRLSTIFNVKELETPPNVTGLNNALPLKDLPNKLSTEMISMDANRISRSDDKLSDTRLAMKKNSNVTIVANSCPQFRLKSNSSKNANLNKSNANQIKKL</sequence>
<protein>
    <submittedName>
        <fullName evidence="2">Uncharacterized protein</fullName>
    </submittedName>
</protein>
<dbReference type="Proteomes" id="UP000078200">
    <property type="component" value="Unassembled WGS sequence"/>
</dbReference>
<evidence type="ECO:0000313" key="2">
    <source>
        <dbReference type="EnsemblMetazoa" id="GAUT033763-PA"/>
    </source>
</evidence>
<dbReference type="AlphaFoldDB" id="A0A1A9VDH9"/>
<reference evidence="2" key="1">
    <citation type="submission" date="2020-05" db="UniProtKB">
        <authorList>
            <consortium name="EnsemblMetazoa"/>
        </authorList>
    </citation>
    <scope>IDENTIFICATION</scope>
    <source>
        <strain evidence="2">TTRI</strain>
    </source>
</reference>
<evidence type="ECO:0000256" key="1">
    <source>
        <dbReference type="SAM" id="MobiDB-lite"/>
    </source>
</evidence>
<organism evidence="2 3">
    <name type="scientific">Glossina austeni</name>
    <name type="common">Savannah tsetse fly</name>
    <dbReference type="NCBI Taxonomy" id="7395"/>
    <lineage>
        <taxon>Eukaryota</taxon>
        <taxon>Metazoa</taxon>
        <taxon>Ecdysozoa</taxon>
        <taxon>Arthropoda</taxon>
        <taxon>Hexapoda</taxon>
        <taxon>Insecta</taxon>
        <taxon>Pterygota</taxon>
        <taxon>Neoptera</taxon>
        <taxon>Endopterygota</taxon>
        <taxon>Diptera</taxon>
        <taxon>Brachycera</taxon>
        <taxon>Muscomorpha</taxon>
        <taxon>Hippoboscoidea</taxon>
        <taxon>Glossinidae</taxon>
        <taxon>Glossina</taxon>
    </lineage>
</organism>
<name>A0A1A9VDH9_GLOAU</name>
<accession>A0A1A9VDH9</accession>
<dbReference type="VEuPathDB" id="VectorBase:GAUT033763"/>